<organism evidence="3 4">
    <name type="scientific">Ridgeia piscesae</name>
    <name type="common">Tubeworm</name>
    <dbReference type="NCBI Taxonomy" id="27915"/>
    <lineage>
        <taxon>Eukaryota</taxon>
        <taxon>Metazoa</taxon>
        <taxon>Spiralia</taxon>
        <taxon>Lophotrochozoa</taxon>
        <taxon>Annelida</taxon>
        <taxon>Polychaeta</taxon>
        <taxon>Sedentaria</taxon>
        <taxon>Canalipalpata</taxon>
        <taxon>Sabellida</taxon>
        <taxon>Siboglinidae</taxon>
        <taxon>Ridgeia</taxon>
    </lineage>
</organism>
<feature type="region of interest" description="Disordered" evidence="2">
    <location>
        <begin position="323"/>
        <end position="351"/>
    </location>
</feature>
<evidence type="ECO:0000256" key="1">
    <source>
        <dbReference type="SAM" id="Coils"/>
    </source>
</evidence>
<protein>
    <submittedName>
        <fullName evidence="3">Uncharacterized protein</fullName>
    </submittedName>
</protein>
<dbReference type="InterPro" id="IPR026682">
    <property type="entry name" value="AKT1S1"/>
</dbReference>
<dbReference type="GO" id="GO:0005737">
    <property type="term" value="C:cytoplasm"/>
    <property type="evidence" value="ECO:0007669"/>
    <property type="project" value="TreeGrafter"/>
</dbReference>
<accession>A0AAD9NZI5</accession>
<dbReference type="AlphaFoldDB" id="A0AAD9NZI5"/>
<keyword evidence="4" id="KW-1185">Reference proteome</keyword>
<comment type="caution">
    <text evidence="3">The sequence shown here is derived from an EMBL/GenBank/DDBJ whole genome shotgun (WGS) entry which is preliminary data.</text>
</comment>
<sequence length="423" mass="46347">MGKLSCGCLNVTIHTNSSDQTPVNLTQLGLKSTSTEGFFAHKLSQVQQSLEGIQIEHEWLVQMTECCGWVVCYCANCHTWTHASHPQSSRVLVTDKLQSDPVVIEGMKQNPGYSQLYGVILRGDSSSYHAMMVGVESGKYENLQKTLATIQEKLTAFIRAAETATKERIRQFEREQQHALSELQSKARREKNELIAALLEAADRGSLPMSGVSFIDDAVVTLQDSPEVEQPGESACASELTDDLADTNITDVMAMEDTNAADPSNDVEDMSRASLKKKHLSSSSDDNPASKHRFQRGFTDQQVTSVDADGVLDFDLAFGDDSTQPFYESDDDLAGADEPPEKGRVTKKQDYTYSTSVPISVPLWGRRSVTAKDEDDDNSPLDPESMAASIRALAKSVHGGTSDLFGDLPRPPRQLNMADFGNI</sequence>
<evidence type="ECO:0000256" key="2">
    <source>
        <dbReference type="SAM" id="MobiDB-lite"/>
    </source>
</evidence>
<dbReference type="PANTHER" id="PTHR21844">
    <property type="entry name" value="AKT1 SUBSTRATE 1 PROTEIN"/>
    <property type="match status" value="1"/>
</dbReference>
<evidence type="ECO:0000313" key="3">
    <source>
        <dbReference type="EMBL" id="KAK2185378.1"/>
    </source>
</evidence>
<dbReference type="GO" id="GO:0048011">
    <property type="term" value="P:neurotrophin TRK receptor signaling pathway"/>
    <property type="evidence" value="ECO:0007669"/>
    <property type="project" value="InterPro"/>
</dbReference>
<dbReference type="PANTHER" id="PTHR21844:SF2">
    <property type="entry name" value="PROLINE-RICH AKT1 SUBSTRATE 1"/>
    <property type="match status" value="1"/>
</dbReference>
<feature type="compositionally biased region" description="Basic and acidic residues" evidence="2">
    <location>
        <begin position="339"/>
        <end position="350"/>
    </location>
</feature>
<keyword evidence="1" id="KW-0175">Coiled coil</keyword>
<dbReference type="GO" id="GO:0032007">
    <property type="term" value="P:negative regulation of TOR signaling"/>
    <property type="evidence" value="ECO:0007669"/>
    <property type="project" value="InterPro"/>
</dbReference>
<evidence type="ECO:0000313" key="4">
    <source>
        <dbReference type="Proteomes" id="UP001209878"/>
    </source>
</evidence>
<gene>
    <name evidence="3" type="ORF">NP493_239g10035</name>
</gene>
<dbReference type="Proteomes" id="UP001209878">
    <property type="component" value="Unassembled WGS sequence"/>
</dbReference>
<dbReference type="EMBL" id="JAODUO010000239">
    <property type="protein sequence ID" value="KAK2185378.1"/>
    <property type="molecule type" value="Genomic_DNA"/>
</dbReference>
<proteinExistence type="predicted"/>
<feature type="coiled-coil region" evidence="1">
    <location>
        <begin position="140"/>
        <end position="200"/>
    </location>
</feature>
<feature type="region of interest" description="Disordered" evidence="2">
    <location>
        <begin position="257"/>
        <end position="298"/>
    </location>
</feature>
<name>A0AAD9NZI5_RIDPI</name>
<dbReference type="Pfam" id="PF15798">
    <property type="entry name" value="PRAS"/>
    <property type="match status" value="1"/>
</dbReference>
<reference evidence="3" key="1">
    <citation type="journal article" date="2023" name="Mol. Biol. Evol.">
        <title>Third-Generation Sequencing Reveals the Adaptive Role of the Epigenome in Three Deep-Sea Polychaetes.</title>
        <authorList>
            <person name="Perez M."/>
            <person name="Aroh O."/>
            <person name="Sun Y."/>
            <person name="Lan Y."/>
            <person name="Juniper S.K."/>
            <person name="Young C.R."/>
            <person name="Angers B."/>
            <person name="Qian P.Y."/>
        </authorList>
    </citation>
    <scope>NUCLEOTIDE SEQUENCE</scope>
    <source>
        <strain evidence="3">R07B-5</strain>
    </source>
</reference>